<organism evidence="4 5">
    <name type="scientific">Jaminaea rosea</name>
    <dbReference type="NCBI Taxonomy" id="1569628"/>
    <lineage>
        <taxon>Eukaryota</taxon>
        <taxon>Fungi</taxon>
        <taxon>Dikarya</taxon>
        <taxon>Basidiomycota</taxon>
        <taxon>Ustilaginomycotina</taxon>
        <taxon>Exobasidiomycetes</taxon>
        <taxon>Microstromatales</taxon>
        <taxon>Microstromatales incertae sedis</taxon>
        <taxon>Jaminaea</taxon>
    </lineage>
</organism>
<evidence type="ECO:0000256" key="2">
    <source>
        <dbReference type="SAM" id="Phobius"/>
    </source>
</evidence>
<dbReference type="EMBL" id="KZ819665">
    <property type="protein sequence ID" value="PWN28356.1"/>
    <property type="molecule type" value="Genomic_DNA"/>
</dbReference>
<evidence type="ECO:0000259" key="3">
    <source>
        <dbReference type="Pfam" id="PF20152"/>
    </source>
</evidence>
<dbReference type="PANTHER" id="PTHR40465">
    <property type="entry name" value="CHROMOSOME 1, WHOLE GENOME SHOTGUN SEQUENCE"/>
    <property type="match status" value="1"/>
</dbReference>
<dbReference type="GeneID" id="37029535"/>
<dbReference type="STRING" id="1569628.A0A316USS9"/>
<feature type="transmembrane region" description="Helical" evidence="2">
    <location>
        <begin position="54"/>
        <end position="79"/>
    </location>
</feature>
<feature type="transmembrane region" description="Helical" evidence="2">
    <location>
        <begin position="20"/>
        <end position="42"/>
    </location>
</feature>
<feature type="transmembrane region" description="Helical" evidence="2">
    <location>
        <begin position="99"/>
        <end position="118"/>
    </location>
</feature>
<feature type="transmembrane region" description="Helical" evidence="2">
    <location>
        <begin position="125"/>
        <end position="150"/>
    </location>
</feature>
<evidence type="ECO:0000313" key="4">
    <source>
        <dbReference type="EMBL" id="PWN28356.1"/>
    </source>
</evidence>
<dbReference type="Proteomes" id="UP000245884">
    <property type="component" value="Unassembled WGS sequence"/>
</dbReference>
<dbReference type="InterPro" id="IPR045339">
    <property type="entry name" value="DUF6534"/>
</dbReference>
<dbReference type="OrthoDB" id="2535105at2759"/>
<feature type="compositionally biased region" description="Basic residues" evidence="1">
    <location>
        <begin position="344"/>
        <end position="359"/>
    </location>
</feature>
<feature type="region of interest" description="Disordered" evidence="1">
    <location>
        <begin position="280"/>
        <end position="301"/>
    </location>
</feature>
<feature type="region of interest" description="Disordered" evidence="1">
    <location>
        <begin position="338"/>
        <end position="413"/>
    </location>
</feature>
<keyword evidence="2" id="KW-0812">Transmembrane</keyword>
<evidence type="ECO:0000256" key="1">
    <source>
        <dbReference type="SAM" id="MobiDB-lite"/>
    </source>
</evidence>
<feature type="transmembrane region" description="Helical" evidence="2">
    <location>
        <begin position="162"/>
        <end position="184"/>
    </location>
</feature>
<protein>
    <recommendedName>
        <fullName evidence="3">DUF6534 domain-containing protein</fullName>
    </recommendedName>
</protein>
<feature type="compositionally biased region" description="Polar residues" evidence="1">
    <location>
        <begin position="288"/>
        <end position="299"/>
    </location>
</feature>
<keyword evidence="5" id="KW-1185">Reference proteome</keyword>
<sequence length="413" mass="45501">MSTVMVPQVFPAMDLSLGCMFIGLMLNVFLFGMSIVQGYMYFVNFPNDKMFMRVYVGVLLIADTLNCVLDCGFMYQYLISHFGNLEYASNANPLFAADPVLTGYIAFTCQCFFAWRVYRLMHSWWCPALIVLTGATSFLSALGTTIGVTIVKTFSEFQKFQVVVILWLACAALADMIITVALVWTLRKSRTGFTATDDVITRLIRGTIQTGAATTIFALADLILFCGSTTTLHLVFNLPLAKLYVNSLLSTLNARTFLSNTHARPAASFDVVNNGTNRGFRGTGLGSGQDTLSTGSPTKPSFKRALGMGGAAQRRQDNIEHGIQVTTVEERFEDSPYATSDFHHHSHSHNQHPMPRRPQRGPDVGFAMGTELHQMPALTHQTSRPGFRTMDSNDTLAQARKGSSSDDALPHAR</sequence>
<accession>A0A316USS9</accession>
<feature type="domain" description="DUF6534" evidence="3">
    <location>
        <begin position="171"/>
        <end position="256"/>
    </location>
</feature>
<feature type="compositionally biased region" description="Polar residues" evidence="1">
    <location>
        <begin position="379"/>
        <end position="406"/>
    </location>
</feature>
<evidence type="ECO:0000313" key="5">
    <source>
        <dbReference type="Proteomes" id="UP000245884"/>
    </source>
</evidence>
<dbReference type="RefSeq" id="XP_025362968.1">
    <property type="nucleotide sequence ID" value="XM_025507712.1"/>
</dbReference>
<proteinExistence type="predicted"/>
<name>A0A316USS9_9BASI</name>
<dbReference type="PANTHER" id="PTHR40465:SF1">
    <property type="entry name" value="DUF6534 DOMAIN-CONTAINING PROTEIN"/>
    <property type="match status" value="1"/>
</dbReference>
<reference evidence="4 5" key="1">
    <citation type="journal article" date="2018" name="Mol. Biol. Evol.">
        <title>Broad Genomic Sampling Reveals a Smut Pathogenic Ancestry of the Fungal Clade Ustilaginomycotina.</title>
        <authorList>
            <person name="Kijpornyongpan T."/>
            <person name="Mondo S.J."/>
            <person name="Barry K."/>
            <person name="Sandor L."/>
            <person name="Lee J."/>
            <person name="Lipzen A."/>
            <person name="Pangilinan J."/>
            <person name="LaButti K."/>
            <person name="Hainaut M."/>
            <person name="Henrissat B."/>
            <person name="Grigoriev I.V."/>
            <person name="Spatafora J.W."/>
            <person name="Aime M.C."/>
        </authorList>
    </citation>
    <scope>NUCLEOTIDE SEQUENCE [LARGE SCALE GENOMIC DNA]</scope>
    <source>
        <strain evidence="4 5">MCA 5214</strain>
    </source>
</reference>
<keyword evidence="2" id="KW-0472">Membrane</keyword>
<dbReference type="Pfam" id="PF20152">
    <property type="entry name" value="DUF6534"/>
    <property type="match status" value="1"/>
</dbReference>
<keyword evidence="2" id="KW-1133">Transmembrane helix</keyword>
<gene>
    <name evidence="4" type="ORF">BDZ90DRAFT_250814</name>
</gene>
<dbReference type="AlphaFoldDB" id="A0A316USS9"/>